<sequence length="69" mass="7879">MIVCCRRIQRRRTELPLHVTGEGGSPPLPLCLDQRGREQKRGENSGDGLNRILRWIKVGCIRQDRALSI</sequence>
<evidence type="ECO:0000313" key="1">
    <source>
        <dbReference type="EMBL" id="KAJ8629450.1"/>
    </source>
</evidence>
<proteinExistence type="predicted"/>
<keyword evidence="2" id="KW-1185">Reference proteome</keyword>
<reference evidence="1 2" key="1">
    <citation type="journal article" date="2022" name="Hortic Res">
        <title>A haplotype resolved chromosomal level avocado genome allows analysis of novel avocado genes.</title>
        <authorList>
            <person name="Nath O."/>
            <person name="Fletcher S.J."/>
            <person name="Hayward A."/>
            <person name="Shaw L.M."/>
            <person name="Masouleh A.K."/>
            <person name="Furtado A."/>
            <person name="Henry R.J."/>
            <person name="Mitter N."/>
        </authorList>
    </citation>
    <scope>NUCLEOTIDE SEQUENCE [LARGE SCALE GENOMIC DNA]</scope>
    <source>
        <strain evidence="2">cv. Hass</strain>
    </source>
</reference>
<dbReference type="EMBL" id="CM056815">
    <property type="protein sequence ID" value="KAJ8629450.1"/>
    <property type="molecule type" value="Genomic_DNA"/>
</dbReference>
<evidence type="ECO:0000313" key="2">
    <source>
        <dbReference type="Proteomes" id="UP001234297"/>
    </source>
</evidence>
<organism evidence="1 2">
    <name type="scientific">Persea americana</name>
    <name type="common">Avocado</name>
    <dbReference type="NCBI Taxonomy" id="3435"/>
    <lineage>
        <taxon>Eukaryota</taxon>
        <taxon>Viridiplantae</taxon>
        <taxon>Streptophyta</taxon>
        <taxon>Embryophyta</taxon>
        <taxon>Tracheophyta</taxon>
        <taxon>Spermatophyta</taxon>
        <taxon>Magnoliopsida</taxon>
        <taxon>Magnoliidae</taxon>
        <taxon>Laurales</taxon>
        <taxon>Lauraceae</taxon>
        <taxon>Persea</taxon>
    </lineage>
</organism>
<name>A0ACC2L848_PERAE</name>
<gene>
    <name evidence="1" type="ORF">MRB53_022773</name>
</gene>
<accession>A0ACC2L848</accession>
<protein>
    <submittedName>
        <fullName evidence="1">Uncharacterized protein</fullName>
    </submittedName>
</protein>
<dbReference type="Proteomes" id="UP001234297">
    <property type="component" value="Chromosome 7"/>
</dbReference>
<comment type="caution">
    <text evidence="1">The sequence shown here is derived from an EMBL/GenBank/DDBJ whole genome shotgun (WGS) entry which is preliminary data.</text>
</comment>